<evidence type="ECO:0000313" key="3">
    <source>
        <dbReference type="Proteomes" id="UP000620046"/>
    </source>
</evidence>
<protein>
    <recommendedName>
        <fullName evidence="1">Integrase catalytic domain-containing protein</fullName>
    </recommendedName>
</protein>
<organism evidence="2 3">
    <name type="scientific">Dyella nitratireducens</name>
    <dbReference type="NCBI Taxonomy" id="1849580"/>
    <lineage>
        <taxon>Bacteria</taxon>
        <taxon>Pseudomonadati</taxon>
        <taxon>Pseudomonadota</taxon>
        <taxon>Gammaproteobacteria</taxon>
        <taxon>Lysobacterales</taxon>
        <taxon>Rhodanobacteraceae</taxon>
        <taxon>Dyella</taxon>
    </lineage>
</organism>
<dbReference type="SUPFAM" id="SSF53098">
    <property type="entry name" value="Ribonuclease H-like"/>
    <property type="match status" value="1"/>
</dbReference>
<comment type="caution">
    <text evidence="2">The sequence shown here is derived from an EMBL/GenBank/DDBJ whole genome shotgun (WGS) entry which is preliminary data.</text>
</comment>
<dbReference type="EMBL" id="BMJA01000002">
    <property type="protein sequence ID" value="GGA37724.1"/>
    <property type="molecule type" value="Genomic_DNA"/>
</dbReference>
<dbReference type="PANTHER" id="PTHR46889">
    <property type="entry name" value="TRANSPOSASE INSF FOR INSERTION SEQUENCE IS3B-RELATED"/>
    <property type="match status" value="1"/>
</dbReference>
<gene>
    <name evidence="2" type="ORF">GCM10010981_28580</name>
</gene>
<feature type="domain" description="Integrase catalytic" evidence="1">
    <location>
        <begin position="2"/>
        <end position="49"/>
    </location>
</feature>
<dbReference type="InterPro" id="IPR001584">
    <property type="entry name" value="Integrase_cat-core"/>
</dbReference>
<name>A0ABQ1G6H1_9GAMM</name>
<evidence type="ECO:0000313" key="2">
    <source>
        <dbReference type="EMBL" id="GGA37724.1"/>
    </source>
</evidence>
<dbReference type="InterPro" id="IPR012337">
    <property type="entry name" value="RNaseH-like_sf"/>
</dbReference>
<proteinExistence type="predicted"/>
<dbReference type="Proteomes" id="UP000620046">
    <property type="component" value="Unassembled WGS sequence"/>
</dbReference>
<reference evidence="3" key="1">
    <citation type="journal article" date="2019" name="Int. J. Syst. Evol. Microbiol.">
        <title>The Global Catalogue of Microorganisms (GCM) 10K type strain sequencing project: providing services to taxonomists for standard genome sequencing and annotation.</title>
        <authorList>
            <consortium name="The Broad Institute Genomics Platform"/>
            <consortium name="The Broad Institute Genome Sequencing Center for Infectious Disease"/>
            <person name="Wu L."/>
            <person name="Ma J."/>
        </authorList>
    </citation>
    <scope>NUCLEOTIDE SEQUENCE [LARGE SCALE GENOMIC DNA]</scope>
    <source>
        <strain evidence="3">CGMCC 1.15439</strain>
    </source>
</reference>
<accession>A0ABQ1G6H1</accession>
<dbReference type="Pfam" id="PF13333">
    <property type="entry name" value="rve_2"/>
    <property type="match status" value="1"/>
</dbReference>
<sequence length="61" mass="7367">MESFFSSLKQGLMYHERFKDRDTARALIFEYVESLYNRQRLHSSLSYHTLDAFERMAEVTN</sequence>
<evidence type="ECO:0000259" key="1">
    <source>
        <dbReference type="Pfam" id="PF13333"/>
    </source>
</evidence>
<dbReference type="InterPro" id="IPR050900">
    <property type="entry name" value="Transposase_IS3/IS150/IS904"/>
</dbReference>
<dbReference type="PANTHER" id="PTHR46889:SF4">
    <property type="entry name" value="TRANSPOSASE INSO FOR INSERTION SEQUENCE ELEMENT IS911B-RELATED"/>
    <property type="match status" value="1"/>
</dbReference>
<keyword evidence="3" id="KW-1185">Reference proteome</keyword>